<evidence type="ECO:0000259" key="8">
    <source>
        <dbReference type="PROSITE" id="PS50252"/>
    </source>
</evidence>
<feature type="compositionally biased region" description="Low complexity" evidence="7">
    <location>
        <begin position="778"/>
        <end position="788"/>
    </location>
</feature>
<feature type="region of interest" description="Disordered" evidence="7">
    <location>
        <begin position="965"/>
        <end position="993"/>
    </location>
</feature>
<dbReference type="SMART" id="SM00425">
    <property type="entry name" value="TBOX"/>
    <property type="match status" value="1"/>
</dbReference>
<feature type="domain" description="T-box" evidence="8">
    <location>
        <begin position="102"/>
        <end position="283"/>
    </location>
</feature>
<feature type="compositionally biased region" description="Basic and acidic residues" evidence="7">
    <location>
        <begin position="468"/>
        <end position="480"/>
    </location>
</feature>
<dbReference type="Gene3D" id="2.60.40.820">
    <property type="entry name" value="Transcription factor, T-box"/>
    <property type="match status" value="1"/>
</dbReference>
<dbReference type="GO" id="GO:0005634">
    <property type="term" value="C:nucleus"/>
    <property type="evidence" value="ECO:0007669"/>
    <property type="project" value="UniProtKB-SubCell"/>
</dbReference>
<dbReference type="InterPro" id="IPR032060">
    <property type="entry name" value="MGA_dom"/>
</dbReference>
<feature type="region of interest" description="Disordered" evidence="7">
    <location>
        <begin position="1088"/>
        <end position="1111"/>
    </location>
</feature>
<comment type="subcellular location">
    <subcellularLocation>
        <location evidence="5">Nucleus</location>
    </subcellularLocation>
</comment>
<dbReference type="SUPFAM" id="SSF47459">
    <property type="entry name" value="HLH, helix-loop-helix DNA-binding domain"/>
    <property type="match status" value="1"/>
</dbReference>
<evidence type="ECO:0000313" key="11">
    <source>
        <dbReference type="Proteomes" id="UP000261660"/>
    </source>
</evidence>
<dbReference type="InterPro" id="IPR036638">
    <property type="entry name" value="HLH_DNA-bd_sf"/>
</dbReference>
<organism evidence="10 11">
    <name type="scientific">Labrus bergylta</name>
    <name type="common">ballan wrasse</name>
    <dbReference type="NCBI Taxonomy" id="56723"/>
    <lineage>
        <taxon>Eukaryota</taxon>
        <taxon>Metazoa</taxon>
        <taxon>Chordata</taxon>
        <taxon>Craniata</taxon>
        <taxon>Vertebrata</taxon>
        <taxon>Euteleostomi</taxon>
        <taxon>Actinopterygii</taxon>
        <taxon>Neopterygii</taxon>
        <taxon>Teleostei</taxon>
        <taxon>Neoteleostei</taxon>
        <taxon>Acanthomorphata</taxon>
        <taxon>Eupercaria</taxon>
        <taxon>Labriformes</taxon>
        <taxon>Labridae</taxon>
        <taxon>Labrus</taxon>
    </lineage>
</organism>
<feature type="region of interest" description="Disordered" evidence="7">
    <location>
        <begin position="2154"/>
        <end position="2192"/>
    </location>
</feature>
<name>A0A3Q3GPB6_9LABR</name>
<keyword evidence="2 5" id="KW-0238">DNA-binding</keyword>
<protein>
    <submittedName>
        <fullName evidence="10">MAX gene-associated protein-like</fullName>
    </submittedName>
</protein>
<sequence>MASKKQRGMVFCEEGGFTPAADHLPECFAALKPGRRNEGGKHSTCLTNEEAGMMGSPYMNPSEEAIKATVGLPALKYPAGSDSISPGGLSPACVCRGIRVTLDNNSMWNEFFKCRTEMILTKQGSRMFPYCRFRISGLQPSRKYTLIMDIQPLDNSKYEWTGSSWQVAGKAESQVKSAPFAHPESPSTGQHWMLNPVSFYKLKLTNNLTDQEGNTMLHPMHRYLPRLHIFQTDKPVKDIKLSGPAVFTFTFPQTEFMAVTAYQNSHFAQLKVDCNPFAKGLKEDISKLKVNSKKDYSKDGGTTTNKLHPVKKSLKSLLENHKLRTSKAANLMPSVSCDLQTTNRDQSAAKISGESSRSPPAQKLFSELIREAHVSLQRCNMDQLSNNNIHHTTEWTNTKTTTLKHNGQEGSKPVRTHGETSATNKDEAVVSTRKVRQDPVKSLNISTDCPATSASSTPLAAHYLSVDSEHQQDLSVDSERQQNSFVESEHQQNSSVDLAHTLNSSVDQPKPEAPSEDQVKQHKRPAQLPLPALALFLKQHSTKRKKAKIRQDSPPPALPSETSSEPMTLNPASSKDPPKDITQSKKQTSSCADECLSPDEPSTWPSSPSGQEATAASNGQRTDYMSMSDPEITTEHQADSPPVLSSSDELLCPPLTSFSPMSSFSLIPSPSSDLVLPVEISHPSASPTMKTECLLPDPECSSFAFEPLSPTSSPEPLPSLPVSITLELSSQTSEYKCVHPEEESAESVFKWHTVLPPPEPDVHSSFTTFQSTPHTLPLASVPSPVLPSETASLPEPQSLDPSTSPPEMFQVNEQSLPFSAELSPLALQLPLSPTFSSLDGDPLSPTPSLADLVHLFSMDDDLGLGVEFSNSESVAATCLPSSTVEADPQESSQPLQMVQANKPCKRRKKCRRRKVARTHTDQEKDNSTYTCMQANLEEVEEQLFISFTSKEALKLHIVDSLKVSDPEAQRTHEGHLQTPEGHLQTPEDSPEQVDSLEKKIAAFQKILLRDLKLMRHRQVIHPVLQEVGLKMNLLDPTQAIDLQYLGVRLPLPPPGLSVDPSNPGVCGAFVSRTGKTTDVTQIKGWREKFSPSEAPPPPALPEVGPGPDTQKKNLSAFCSDMLDQYLENEGKLIDRQVDSLSQQQSDPPVYQLPTTSTSYVRTLDSILKKQVASDLISGFIPPSKRPKLPPKEPRTYLRETTKQRGPKSHKPRPESALTSGSSPAESTHITKLPIVPTAAASLSSAAPPISEPLAPINKPKKQRHIVRVPFASGPPPKVKESRKLKPRTMSQTLIHPSITNVVSEDLAPLDSDPEQGNKTHSVPVMTRGLLRQKDLEDGGVWEGKPRTRITEERAAVALTSLFTLKGFVIENPTTPVQVVRRQAPPCLNEFCRLGCVCCSLSHGCRISHCGRPACMLGCSCLKQKVVLLKHLDPDSSPSHQGNRKRRRRRRMKMAYVLKEADSVSQPAQRVRTLWKRDGRDSDQDPIHIPKAVHRPCPSERTTVSSCARVRGYFLKRRSHKVKDTPEDKKSKDGRLKRVKLKDPQRSTPSAALGPDQVVSSVQSPSSCIELTPKPSKRLIILTEGKWGSAADRSMVLKHLCERMAQDQLNQSFCLGGYRITPISQTAEGDGADSCIQYRVHISIPEPEKPAQQAPNTDQQQEHMKQVFREAEPPEEWQREVEAKEAEPPEDWQRALEEEEAEPSEDWQREVEEDEAEPPEDWQREVEEEEEEAEPSKNDQTKDVSEEKAASTYHQVHDANHREEQDIRSEKKKRISLGLPFLTGVSPAGFLMTKRKQPGGTDHLVQVNGKLYPLAKIQLGQMGALHPANRLAAYLTGRVGSNRKQHGSSAEPHQSRSPGTPHHNVSSSSPVVGIPLPKPQPSVPIPSIQTPPTESHLPVFLHQSAALSNPPTPEGTGSRVVTMMLYPNRTGKTNQVTVVPAASSSSAHLPGPNPALKVSQVWMVPATGPLQGPVRGPSPTSTGQRMILKPVQTTSGLQFYRRPDGKLVQLVPLSQLRPVPKIQEKNKIQDQKKIQDQTCSVQKVLQPAYCQTSDPQSLPLLPAPTQPPSAVLAQRETCKFKVFPTDHTKDPMIVTCVKVPLPPPTKMAASSPLLPKASVNLLSLNPDKGEGASLGVKTVTTAPCGVVVHQKPHTIIQTTSRSQSNPPGSEVSLSPPQPPAHRTGPEPEPCSNLRDLDMMCVETEVVAAGTVVGDKQQSETLETEETENSSDFEEETDEERDSVKSQPDNIRHNMLEKQRRVKMMKLFKNLRRELGQDEKTPKIHILKKAMEAIQELRTAQTNLTGIKRLLMKRRDHYLNIIAPPTGSKHKEVIEEAGLLSDKMYELTDNSSDEEKVIALTTNVMDSQVEHDVQSVTMGMMDEIGQLSDAQRSLSSIMEDLDSKDALSAKKLLRDQRVNTAFKALQSVMNDKNSARTHLLKQACREIQTLQCEMKLLKSLKSCLRQQRDAYMKKIQQGSGKSQQGILRKHQVSKKDKAANHLQDTEGGVASSSTDDDIILTSSNLQQPIKAPHTLTPPTPTPVQTHFLKNPPVLAPTVTHNSSGVKDRTRTIPNILTRRRKMVKGEKELPLYQALVPTEALSLAGALLPGQPVLTMTPVMSGPSVLQTSASAGVASVTLSIPGLTNQQIHITSLPQPQTGKT</sequence>
<feature type="compositionally biased region" description="Polar residues" evidence="7">
    <location>
        <begin position="2154"/>
        <end position="2173"/>
    </location>
</feature>
<reference evidence="10" key="2">
    <citation type="submission" date="2025-09" db="UniProtKB">
        <authorList>
            <consortium name="Ensembl"/>
        </authorList>
    </citation>
    <scope>IDENTIFICATION</scope>
</reference>
<dbReference type="InterPro" id="IPR011598">
    <property type="entry name" value="bHLH_dom"/>
</dbReference>
<dbReference type="Proteomes" id="UP000261660">
    <property type="component" value="Unplaced"/>
</dbReference>
<feature type="compositionally biased region" description="Polar residues" evidence="7">
    <location>
        <begin position="603"/>
        <end position="625"/>
    </location>
</feature>
<keyword evidence="4 5" id="KW-0539">Nucleus</keyword>
<reference evidence="10" key="1">
    <citation type="submission" date="2025-08" db="UniProtKB">
        <authorList>
            <consortium name="Ensembl"/>
        </authorList>
    </citation>
    <scope>IDENTIFICATION</scope>
</reference>
<dbReference type="GO" id="GO:0000785">
    <property type="term" value="C:chromatin"/>
    <property type="evidence" value="ECO:0007669"/>
    <property type="project" value="TreeGrafter"/>
</dbReference>
<evidence type="ECO:0000256" key="3">
    <source>
        <dbReference type="ARBA" id="ARBA00023163"/>
    </source>
</evidence>
<feature type="compositionally biased region" description="Basic and acidic residues" evidence="7">
    <location>
        <begin position="965"/>
        <end position="975"/>
    </location>
</feature>
<dbReference type="GO" id="GO:0000981">
    <property type="term" value="F:DNA-binding transcription factor activity, RNA polymerase II-specific"/>
    <property type="evidence" value="ECO:0007669"/>
    <property type="project" value="TreeGrafter"/>
</dbReference>
<dbReference type="PROSITE" id="PS50252">
    <property type="entry name" value="TBOX_3"/>
    <property type="match status" value="1"/>
</dbReference>
<feature type="region of interest" description="Disordered" evidence="7">
    <location>
        <begin position="468"/>
        <end position="526"/>
    </location>
</feature>
<feature type="region of interest" description="Disordered" evidence="7">
    <location>
        <begin position="1178"/>
        <end position="1227"/>
    </location>
</feature>
<dbReference type="InterPro" id="IPR001699">
    <property type="entry name" value="TF_T-box"/>
</dbReference>
<dbReference type="PROSITE" id="PS50888">
    <property type="entry name" value="BHLH"/>
    <property type="match status" value="1"/>
</dbReference>
<dbReference type="SUPFAM" id="SSF49417">
    <property type="entry name" value="p53-like transcription factors"/>
    <property type="match status" value="1"/>
</dbReference>
<evidence type="ECO:0000256" key="6">
    <source>
        <dbReference type="SAM" id="Coils"/>
    </source>
</evidence>
<keyword evidence="1" id="KW-0805">Transcription regulation</keyword>
<dbReference type="GO" id="GO:0000978">
    <property type="term" value="F:RNA polymerase II cis-regulatory region sequence-specific DNA binding"/>
    <property type="evidence" value="ECO:0007669"/>
    <property type="project" value="InterPro"/>
</dbReference>
<feature type="region of interest" description="Disordered" evidence="7">
    <location>
        <begin position="1517"/>
        <end position="1566"/>
    </location>
</feature>
<feature type="compositionally biased region" description="Polar residues" evidence="7">
    <location>
        <begin position="1846"/>
        <end position="1857"/>
    </location>
</feature>
<feature type="compositionally biased region" description="Polar residues" evidence="7">
    <location>
        <begin position="481"/>
        <end position="507"/>
    </location>
</feature>
<feature type="compositionally biased region" description="Basic and acidic residues" evidence="7">
    <location>
        <begin position="1521"/>
        <end position="1544"/>
    </location>
</feature>
<feature type="region of interest" description="Disordered" evidence="7">
    <location>
        <begin position="2472"/>
        <end position="2513"/>
    </location>
</feature>
<feature type="compositionally biased region" description="Low complexity" evidence="7">
    <location>
        <begin position="2472"/>
        <end position="2484"/>
    </location>
</feature>
<feature type="compositionally biased region" description="Polar residues" evidence="7">
    <location>
        <begin position="560"/>
        <end position="573"/>
    </location>
</feature>
<dbReference type="STRING" id="56723.ENSLBEP00000032368"/>
<feature type="region of interest" description="Disordered" evidence="7">
    <location>
        <begin position="1839"/>
        <end position="1892"/>
    </location>
</feature>
<keyword evidence="11" id="KW-1185">Reference proteome</keyword>
<dbReference type="Pfam" id="PF00907">
    <property type="entry name" value="T-box"/>
    <property type="match status" value="1"/>
</dbReference>
<feature type="compositionally biased region" description="Polar residues" evidence="7">
    <location>
        <begin position="884"/>
        <end position="899"/>
    </location>
</feature>
<dbReference type="PRINTS" id="PR00937">
    <property type="entry name" value="TBOX"/>
</dbReference>
<feature type="compositionally biased region" description="Low complexity" evidence="7">
    <location>
        <begin position="1556"/>
        <end position="1566"/>
    </location>
</feature>
<dbReference type="InterPro" id="IPR036960">
    <property type="entry name" value="T-box_sf"/>
</dbReference>
<dbReference type="Gene3D" id="4.10.280.10">
    <property type="entry name" value="Helix-loop-helix DNA-binding domain"/>
    <property type="match status" value="1"/>
</dbReference>
<keyword evidence="6" id="KW-0175">Coiled coil</keyword>
<comment type="caution">
    <text evidence="5">Lacks conserved residue(s) required for the propagation of feature annotation.</text>
</comment>
<feature type="coiled-coil region" evidence="6">
    <location>
        <begin position="2438"/>
        <end position="2465"/>
    </location>
</feature>
<feature type="region of interest" description="Disordered" evidence="7">
    <location>
        <begin position="2210"/>
        <end position="2251"/>
    </location>
</feature>
<keyword evidence="3" id="KW-0804">Transcription</keyword>
<dbReference type="InParanoid" id="A0A3Q3GPB6"/>
<dbReference type="GO" id="GO:0045893">
    <property type="term" value="P:positive regulation of DNA-templated transcription"/>
    <property type="evidence" value="ECO:0007669"/>
    <property type="project" value="InterPro"/>
</dbReference>
<feature type="compositionally biased region" description="Basic and acidic residues" evidence="7">
    <location>
        <begin position="1733"/>
        <end position="1768"/>
    </location>
</feature>
<feature type="region of interest" description="Disordered" evidence="7">
    <location>
        <begin position="399"/>
        <end position="455"/>
    </location>
</feature>
<feature type="region of interest" description="Disordered" evidence="7">
    <location>
        <begin position="884"/>
        <end position="903"/>
    </location>
</feature>
<dbReference type="GO" id="GO:0001708">
    <property type="term" value="P:cell fate specification"/>
    <property type="evidence" value="ECO:0007669"/>
    <property type="project" value="TreeGrafter"/>
</dbReference>
<feature type="region of interest" description="Disordered" evidence="7">
    <location>
        <begin position="778"/>
        <end position="807"/>
    </location>
</feature>
<dbReference type="InterPro" id="IPR008967">
    <property type="entry name" value="p53-like_TF_DNA-bd_sf"/>
</dbReference>
<feature type="compositionally biased region" description="Polar residues" evidence="7">
    <location>
        <begin position="1216"/>
        <end position="1227"/>
    </location>
</feature>
<evidence type="ECO:0000256" key="4">
    <source>
        <dbReference type="ARBA" id="ARBA00023242"/>
    </source>
</evidence>
<dbReference type="SMART" id="SM00353">
    <property type="entry name" value="HLH"/>
    <property type="match status" value="2"/>
</dbReference>
<evidence type="ECO:0000256" key="2">
    <source>
        <dbReference type="ARBA" id="ARBA00023125"/>
    </source>
</evidence>
<feature type="compositionally biased region" description="Acidic residues" evidence="7">
    <location>
        <begin position="1696"/>
        <end position="1732"/>
    </location>
</feature>
<feature type="region of interest" description="Disordered" evidence="7">
    <location>
        <begin position="1647"/>
        <end position="1771"/>
    </location>
</feature>
<evidence type="ECO:0000313" key="10">
    <source>
        <dbReference type="Ensembl" id="ENSLBEP00000032368.1"/>
    </source>
</evidence>
<feature type="region of interest" description="Disordered" evidence="7">
    <location>
        <begin position="1269"/>
        <end position="1288"/>
    </location>
</feature>
<evidence type="ECO:0000259" key="9">
    <source>
        <dbReference type="PROSITE" id="PS50888"/>
    </source>
</evidence>
<feature type="domain" description="BHLH" evidence="9">
    <location>
        <begin position="2246"/>
        <end position="2295"/>
    </location>
</feature>
<dbReference type="Pfam" id="PF16059">
    <property type="entry name" value="MGA_dom"/>
    <property type="match status" value="1"/>
</dbReference>
<feature type="compositionally biased region" description="Acidic residues" evidence="7">
    <location>
        <begin position="2220"/>
        <end position="2239"/>
    </location>
</feature>
<accession>A0A3Q3GPB6</accession>
<dbReference type="PANTHER" id="PTHR11267:SF32">
    <property type="entry name" value="MAX GENE-ASSOCIATED PROTEIN"/>
    <property type="match status" value="1"/>
</dbReference>
<dbReference type="Ensembl" id="ENSLBET00000033813.1">
    <property type="protein sequence ID" value="ENSLBEP00000032368.1"/>
    <property type="gene ID" value="ENSLBEG00000024407.1"/>
</dbReference>
<dbReference type="InterPro" id="IPR046360">
    <property type="entry name" value="T-box_DNA-bd"/>
</dbReference>
<dbReference type="PANTHER" id="PTHR11267">
    <property type="entry name" value="T-BOX PROTEIN-RELATED"/>
    <property type="match status" value="1"/>
</dbReference>
<evidence type="ECO:0000256" key="1">
    <source>
        <dbReference type="ARBA" id="ARBA00023015"/>
    </source>
</evidence>
<dbReference type="GO" id="GO:0046983">
    <property type="term" value="F:protein dimerization activity"/>
    <property type="evidence" value="ECO:0007669"/>
    <property type="project" value="InterPro"/>
</dbReference>
<feature type="compositionally biased region" description="Basic and acidic residues" evidence="7">
    <location>
        <begin position="1659"/>
        <end position="1695"/>
    </location>
</feature>
<proteinExistence type="predicted"/>
<dbReference type="CDD" id="cd20195">
    <property type="entry name" value="T-box_MGA-like"/>
    <property type="match status" value="1"/>
</dbReference>
<dbReference type="Pfam" id="PF00010">
    <property type="entry name" value="HLH"/>
    <property type="match status" value="1"/>
</dbReference>
<feature type="compositionally biased region" description="Basic and acidic residues" evidence="7">
    <location>
        <begin position="1475"/>
        <end position="1487"/>
    </location>
</feature>
<feature type="region of interest" description="Disordered" evidence="7">
    <location>
        <begin position="541"/>
        <end position="626"/>
    </location>
</feature>
<feature type="compositionally biased region" description="Basic and acidic residues" evidence="7">
    <location>
        <begin position="1189"/>
        <end position="1202"/>
    </location>
</feature>
<evidence type="ECO:0000256" key="5">
    <source>
        <dbReference type="PROSITE-ProRule" id="PRU00201"/>
    </source>
</evidence>
<dbReference type="GeneTree" id="ENSGT00940000156269"/>
<feature type="region of interest" description="Disordered" evidence="7">
    <location>
        <begin position="1475"/>
        <end position="1500"/>
    </location>
</feature>
<evidence type="ECO:0000256" key="7">
    <source>
        <dbReference type="SAM" id="MobiDB-lite"/>
    </source>
</evidence>